<dbReference type="PROSITE" id="PS51318">
    <property type="entry name" value="TAT"/>
    <property type="match status" value="1"/>
</dbReference>
<comment type="caution">
    <text evidence="5">The sequence shown here is derived from an EMBL/GenBank/DDBJ whole genome shotgun (WGS) entry which is preliminary data.</text>
</comment>
<comment type="subcellular location">
    <subcellularLocation>
        <location evidence="1">Cell envelope</location>
    </subcellularLocation>
</comment>
<name>A0A9W6J2Q0_9HYPH</name>
<feature type="domain" description="Periplasmic binding protein" evidence="4">
    <location>
        <begin position="67"/>
        <end position="324"/>
    </location>
</feature>
<organism evidence="5 6">
    <name type="scientific">Hansschlegelia plantiphila</name>
    <dbReference type="NCBI Taxonomy" id="374655"/>
    <lineage>
        <taxon>Bacteria</taxon>
        <taxon>Pseudomonadati</taxon>
        <taxon>Pseudomonadota</taxon>
        <taxon>Alphaproteobacteria</taxon>
        <taxon>Hyphomicrobiales</taxon>
        <taxon>Methylopilaceae</taxon>
        <taxon>Hansschlegelia</taxon>
    </lineage>
</organism>
<sequence length="446" mass="48556">MAKRLDPRTLPDFENRKVVDDYMGRLDTHGVSRRDFLALASAGAAASVGAAALGLPSVAVADPSGKIAYLAWSASTEYNQLVSKGAEAASKALGLNYVFLDGQIDSTRQLNQFEQLTTTQAAGGFFNILDGSALKRVSQIAEDTKTYFGAVWDSVAWYTPFEAGDYYTLYAVPEEDDAHRRVTAEVLKAVTESFGGGDVVALTGTPGNWCEAARNRGRDDAFKDFPKTKLVDQLPGKWLREESLRATEDLLSRNKNVVGIITQNDDEAQGALAALRNAGIKPGQDVFIGGADGTSLGAQAIKRGLQTATSGNSPVYTGALFAARIYDVTHGWKPRAAERQLYWRALTVTKDNVDPYIDRYVDDKGVEPFDYRRLSHVAGGDAWDPQADLYPIDLERHWRGYPKPEGWAPPKAYAEAKANGEFDAVKAEYAAANKIKFDGPSPNRKA</sequence>
<evidence type="ECO:0000313" key="6">
    <source>
        <dbReference type="Proteomes" id="UP001143372"/>
    </source>
</evidence>
<gene>
    <name evidence="5" type="primary">rbsB_1</name>
    <name evidence="5" type="ORF">GCM10008179_34030</name>
</gene>
<accession>A0A9W6J2Q0</accession>
<dbReference type="PANTHER" id="PTHR46847:SF1">
    <property type="entry name" value="D-ALLOSE-BINDING PERIPLASMIC PROTEIN-RELATED"/>
    <property type="match status" value="1"/>
</dbReference>
<dbReference type="Proteomes" id="UP001143372">
    <property type="component" value="Unassembled WGS sequence"/>
</dbReference>
<dbReference type="InterPro" id="IPR019546">
    <property type="entry name" value="TAT_signal_bac_arc"/>
</dbReference>
<evidence type="ECO:0000256" key="1">
    <source>
        <dbReference type="ARBA" id="ARBA00004196"/>
    </source>
</evidence>
<dbReference type="PANTHER" id="PTHR46847">
    <property type="entry name" value="D-ALLOSE-BINDING PERIPLASMIC PROTEIN-RELATED"/>
    <property type="match status" value="1"/>
</dbReference>
<dbReference type="GO" id="GO:0030313">
    <property type="term" value="C:cell envelope"/>
    <property type="evidence" value="ECO:0007669"/>
    <property type="project" value="UniProtKB-SubCell"/>
</dbReference>
<keyword evidence="6" id="KW-1185">Reference proteome</keyword>
<dbReference type="CDD" id="cd01536">
    <property type="entry name" value="PBP1_ABC_sugar_binding-like"/>
    <property type="match status" value="1"/>
</dbReference>
<dbReference type="GO" id="GO:0030246">
    <property type="term" value="F:carbohydrate binding"/>
    <property type="evidence" value="ECO:0007669"/>
    <property type="project" value="UniProtKB-ARBA"/>
</dbReference>
<dbReference type="NCBIfam" id="TIGR01409">
    <property type="entry name" value="TAT_signal_seq"/>
    <property type="match status" value="1"/>
</dbReference>
<proteinExistence type="inferred from homology"/>
<evidence type="ECO:0000256" key="3">
    <source>
        <dbReference type="ARBA" id="ARBA00022729"/>
    </source>
</evidence>
<reference evidence="5" key="2">
    <citation type="submission" date="2023-01" db="EMBL/GenBank/DDBJ databases">
        <authorList>
            <person name="Sun Q."/>
            <person name="Evtushenko L."/>
        </authorList>
    </citation>
    <scope>NUCLEOTIDE SEQUENCE</scope>
    <source>
        <strain evidence="5">VKM B-2347</strain>
    </source>
</reference>
<dbReference type="RefSeq" id="WP_271169983.1">
    <property type="nucleotide sequence ID" value="NZ_BSFI01000023.1"/>
</dbReference>
<keyword evidence="3" id="KW-0732">Signal</keyword>
<dbReference type="InterPro" id="IPR006311">
    <property type="entry name" value="TAT_signal"/>
</dbReference>
<dbReference type="AlphaFoldDB" id="A0A9W6J2Q0"/>
<dbReference type="EMBL" id="BSFI01000023">
    <property type="protein sequence ID" value="GLK69765.1"/>
    <property type="molecule type" value="Genomic_DNA"/>
</dbReference>
<comment type="similarity">
    <text evidence="2">Belongs to the bacterial solute-binding protein 2 family.</text>
</comment>
<evidence type="ECO:0000259" key="4">
    <source>
        <dbReference type="Pfam" id="PF13407"/>
    </source>
</evidence>
<dbReference type="SUPFAM" id="SSF53822">
    <property type="entry name" value="Periplasmic binding protein-like I"/>
    <property type="match status" value="1"/>
</dbReference>
<dbReference type="InterPro" id="IPR025997">
    <property type="entry name" value="SBP_2_dom"/>
</dbReference>
<dbReference type="Gene3D" id="3.40.50.2300">
    <property type="match status" value="2"/>
</dbReference>
<evidence type="ECO:0000256" key="2">
    <source>
        <dbReference type="ARBA" id="ARBA00007639"/>
    </source>
</evidence>
<evidence type="ECO:0000313" key="5">
    <source>
        <dbReference type="EMBL" id="GLK69765.1"/>
    </source>
</evidence>
<reference evidence="5" key="1">
    <citation type="journal article" date="2014" name="Int. J. Syst. Evol. Microbiol.">
        <title>Complete genome sequence of Corynebacterium casei LMG S-19264T (=DSM 44701T), isolated from a smear-ripened cheese.</title>
        <authorList>
            <consortium name="US DOE Joint Genome Institute (JGI-PGF)"/>
            <person name="Walter F."/>
            <person name="Albersmeier A."/>
            <person name="Kalinowski J."/>
            <person name="Ruckert C."/>
        </authorList>
    </citation>
    <scope>NUCLEOTIDE SEQUENCE</scope>
    <source>
        <strain evidence="5">VKM B-2347</strain>
    </source>
</reference>
<dbReference type="Pfam" id="PF13407">
    <property type="entry name" value="Peripla_BP_4"/>
    <property type="match status" value="1"/>
</dbReference>
<dbReference type="InterPro" id="IPR028082">
    <property type="entry name" value="Peripla_BP_I"/>
</dbReference>
<protein>
    <submittedName>
        <fullName evidence="5">ABC transporter substrate-binding protein</fullName>
    </submittedName>
</protein>